<dbReference type="InterPro" id="IPR017926">
    <property type="entry name" value="GATASE"/>
</dbReference>
<dbReference type="GO" id="GO:0000162">
    <property type="term" value="P:L-tryptophan biosynthetic process"/>
    <property type="evidence" value="ECO:0007669"/>
    <property type="project" value="TreeGrafter"/>
</dbReference>
<dbReference type="Pfam" id="PF00117">
    <property type="entry name" value="GATase"/>
    <property type="match status" value="1"/>
</dbReference>
<dbReference type="InterPro" id="IPR006221">
    <property type="entry name" value="TrpG/PapA_dom"/>
</dbReference>
<dbReference type="PRINTS" id="PR00096">
    <property type="entry name" value="GATASE"/>
</dbReference>
<dbReference type="Proteomes" id="UP000516957">
    <property type="component" value="Unassembled WGS sequence"/>
</dbReference>
<keyword evidence="1 4" id="KW-0315">Glutamine amidotransferase</keyword>
<dbReference type="GO" id="GO:0016740">
    <property type="term" value="F:transferase activity"/>
    <property type="evidence" value="ECO:0007669"/>
    <property type="project" value="UniProtKB-KW"/>
</dbReference>
<dbReference type="PANTHER" id="PTHR43418">
    <property type="entry name" value="MULTIFUNCTIONAL TRYPTOPHAN BIOSYNTHESIS PROTEIN-RELATED"/>
    <property type="match status" value="1"/>
</dbReference>
<dbReference type="InterPro" id="IPR050472">
    <property type="entry name" value="Anth_synth/Amidotransfase"/>
</dbReference>
<gene>
    <name evidence="4" type="ORF">BKA08_001084</name>
</gene>
<comment type="caution">
    <text evidence="4">The sequence shown here is derived from an EMBL/GenBank/DDBJ whole genome shotgun (WGS) entry which is preliminary data.</text>
</comment>
<dbReference type="Gene3D" id="3.40.50.880">
    <property type="match status" value="1"/>
</dbReference>
<dbReference type="EMBL" id="JACCBE010000001">
    <property type="protein sequence ID" value="NYD56846.1"/>
    <property type="molecule type" value="Genomic_DNA"/>
</dbReference>
<feature type="domain" description="Glutamine amidotransferase" evidence="3">
    <location>
        <begin position="7"/>
        <end position="192"/>
    </location>
</feature>
<dbReference type="GO" id="GO:0004049">
    <property type="term" value="F:anthranilate synthase activity"/>
    <property type="evidence" value="ECO:0007669"/>
    <property type="project" value="TreeGrafter"/>
</dbReference>
<dbReference type="SUPFAM" id="SSF52317">
    <property type="entry name" value="Class I glutamine amidotransferase-like"/>
    <property type="match status" value="1"/>
</dbReference>
<dbReference type="AlphaFoldDB" id="A0A7Y9F015"/>
<keyword evidence="5" id="KW-1185">Reference proteome</keyword>
<dbReference type="GO" id="GO:0005829">
    <property type="term" value="C:cytosol"/>
    <property type="evidence" value="ECO:0007669"/>
    <property type="project" value="TreeGrafter"/>
</dbReference>
<evidence type="ECO:0000313" key="4">
    <source>
        <dbReference type="EMBL" id="NYD56846.1"/>
    </source>
</evidence>
<evidence type="ECO:0000259" key="3">
    <source>
        <dbReference type="Pfam" id="PF00117"/>
    </source>
</evidence>
<dbReference type="CDD" id="cd01743">
    <property type="entry name" value="GATase1_Anthranilate_Synthase"/>
    <property type="match status" value="1"/>
</dbReference>
<dbReference type="NCBIfam" id="TIGR00566">
    <property type="entry name" value="trpG_papA"/>
    <property type="match status" value="1"/>
</dbReference>
<proteinExistence type="predicted"/>
<reference evidence="4 5" key="1">
    <citation type="submission" date="2020-07" db="EMBL/GenBank/DDBJ databases">
        <title>Sequencing the genomes of 1000 actinobacteria strains.</title>
        <authorList>
            <person name="Klenk H.-P."/>
        </authorList>
    </citation>
    <scope>NUCLEOTIDE SEQUENCE [LARGE SCALE GENOMIC DNA]</scope>
    <source>
        <strain evidence="4 5">DSM 18965</strain>
    </source>
</reference>
<keyword evidence="4" id="KW-0808">Transferase</keyword>
<protein>
    <submittedName>
        <fullName evidence="4">Anthranilate synthase/aminodeoxychorismate synthase-like glutamine amidotransferase</fullName>
    </submittedName>
</protein>
<sequence>MSAPDVVVVDHHDSYTQNLVHLVAEVTGRLPRVVQHDESDPDDVLRHSHVVLSPGPGRPDDPRDFAVGVEVLRRATRPVLGVCLGMQGLVTTYGGRVGRVPPAHGTVSALTHDGRGVLTGLPQGFEVVRYHSLAALEVPACLEVSSTCAGATPEDPPVVMGVRHRDLPLEGVQFHPESVLSRHGAALVASFLRGTR</sequence>
<name>A0A7Y9F015_9ACTN</name>
<dbReference type="PRINTS" id="PR00097">
    <property type="entry name" value="ANTSNTHASEII"/>
</dbReference>
<evidence type="ECO:0000313" key="5">
    <source>
        <dbReference type="Proteomes" id="UP000516957"/>
    </source>
</evidence>
<feature type="region of interest" description="Disordered" evidence="2">
    <location>
        <begin position="36"/>
        <end position="63"/>
    </location>
</feature>
<dbReference type="PANTHER" id="PTHR43418:SF4">
    <property type="entry name" value="MULTIFUNCTIONAL TRYPTOPHAN BIOSYNTHESIS PROTEIN"/>
    <property type="match status" value="1"/>
</dbReference>
<dbReference type="InterPro" id="IPR029062">
    <property type="entry name" value="Class_I_gatase-like"/>
</dbReference>
<dbReference type="PROSITE" id="PS51273">
    <property type="entry name" value="GATASE_TYPE_1"/>
    <property type="match status" value="1"/>
</dbReference>
<feature type="compositionally biased region" description="Basic and acidic residues" evidence="2">
    <location>
        <begin position="36"/>
        <end position="46"/>
    </location>
</feature>
<organism evidence="4 5">
    <name type="scientific">Nocardioides marinisabuli</name>
    <dbReference type="NCBI Taxonomy" id="419476"/>
    <lineage>
        <taxon>Bacteria</taxon>
        <taxon>Bacillati</taxon>
        <taxon>Actinomycetota</taxon>
        <taxon>Actinomycetes</taxon>
        <taxon>Propionibacteriales</taxon>
        <taxon>Nocardioidaceae</taxon>
        <taxon>Nocardioides</taxon>
    </lineage>
</organism>
<evidence type="ECO:0000256" key="1">
    <source>
        <dbReference type="ARBA" id="ARBA00022962"/>
    </source>
</evidence>
<accession>A0A7Y9F015</accession>
<dbReference type="RefSeq" id="WP_179614691.1">
    <property type="nucleotide sequence ID" value="NZ_CP059163.1"/>
</dbReference>
<evidence type="ECO:0000256" key="2">
    <source>
        <dbReference type="SAM" id="MobiDB-lite"/>
    </source>
</evidence>